<keyword evidence="1" id="KW-0472">Membrane</keyword>
<evidence type="ECO:0008006" key="4">
    <source>
        <dbReference type="Google" id="ProtNLM"/>
    </source>
</evidence>
<organism evidence="2 3">
    <name type="scientific">Microbacterium endophyticum</name>
    <dbReference type="NCBI Taxonomy" id="1526412"/>
    <lineage>
        <taxon>Bacteria</taxon>
        <taxon>Bacillati</taxon>
        <taxon>Actinomycetota</taxon>
        <taxon>Actinomycetes</taxon>
        <taxon>Micrococcales</taxon>
        <taxon>Microbacteriaceae</taxon>
        <taxon>Microbacterium</taxon>
    </lineage>
</organism>
<comment type="caution">
    <text evidence="2">The sequence shown here is derived from an EMBL/GenBank/DDBJ whole genome shotgun (WGS) entry which is preliminary data.</text>
</comment>
<keyword evidence="1" id="KW-0812">Transmembrane</keyword>
<gene>
    <name evidence="2" type="ORF">FHX49_000270</name>
</gene>
<dbReference type="Proteomes" id="UP000529310">
    <property type="component" value="Unassembled WGS sequence"/>
</dbReference>
<evidence type="ECO:0000313" key="3">
    <source>
        <dbReference type="Proteomes" id="UP000529310"/>
    </source>
</evidence>
<reference evidence="2 3" key="1">
    <citation type="submission" date="2020-08" db="EMBL/GenBank/DDBJ databases">
        <title>Sequencing the genomes of 1000 actinobacteria strains.</title>
        <authorList>
            <person name="Klenk H.-P."/>
        </authorList>
    </citation>
    <scope>NUCLEOTIDE SEQUENCE [LARGE SCALE GENOMIC DNA]</scope>
    <source>
        <strain evidence="2 3">DSM 27099</strain>
    </source>
</reference>
<dbReference type="RefSeq" id="WP_165142477.1">
    <property type="nucleotide sequence ID" value="NZ_CP049255.1"/>
</dbReference>
<accession>A0A7W4V0X4</accession>
<evidence type="ECO:0000313" key="2">
    <source>
        <dbReference type="EMBL" id="MBB2974729.1"/>
    </source>
</evidence>
<dbReference type="AlphaFoldDB" id="A0A7W4V0X4"/>
<dbReference type="EMBL" id="JACHWQ010000001">
    <property type="protein sequence ID" value="MBB2974729.1"/>
    <property type="molecule type" value="Genomic_DNA"/>
</dbReference>
<protein>
    <recommendedName>
        <fullName evidence="4">TadE family protein</fullName>
    </recommendedName>
</protein>
<sequence length="145" mass="14950">MKDDAGSASVEFLVVGMLLLVPLVYLIVALSTIQSHAMGTAAASRYIARTIATAGSGAAASTSTERALQMLADEYAMDAAQIEISVDCAPSAFSCPEAGTTVTVTVRAGATLPLVPPIFGLDNATAIPIEASSTQKVSRFWNANR</sequence>
<keyword evidence="1" id="KW-1133">Transmembrane helix</keyword>
<name>A0A7W4V0X4_9MICO</name>
<evidence type="ECO:0000256" key="1">
    <source>
        <dbReference type="SAM" id="Phobius"/>
    </source>
</evidence>
<keyword evidence="3" id="KW-1185">Reference proteome</keyword>
<proteinExistence type="predicted"/>
<feature type="transmembrane region" description="Helical" evidence="1">
    <location>
        <begin position="12"/>
        <end position="30"/>
    </location>
</feature>